<feature type="transmembrane region" description="Helical" evidence="1">
    <location>
        <begin position="627"/>
        <end position="647"/>
    </location>
</feature>
<dbReference type="Gene3D" id="3.40.50.300">
    <property type="entry name" value="P-loop containing nucleotide triphosphate hydrolases"/>
    <property type="match status" value="1"/>
</dbReference>
<dbReference type="InterPro" id="IPR050860">
    <property type="entry name" value="FeoB_GTPase"/>
</dbReference>
<feature type="transmembrane region" description="Helical" evidence="1">
    <location>
        <begin position="307"/>
        <end position="329"/>
    </location>
</feature>
<keyword evidence="4" id="KW-1185">Reference proteome</keyword>
<feature type="transmembrane region" description="Helical" evidence="1">
    <location>
        <begin position="425"/>
        <end position="446"/>
    </location>
</feature>
<comment type="caution">
    <text evidence="3">The sequence shown here is derived from an EMBL/GenBank/DDBJ whole genome shotgun (WGS) entry which is preliminary data.</text>
</comment>
<protein>
    <submittedName>
        <fullName evidence="3">Ferrous iron transporter B</fullName>
    </submittedName>
</protein>
<dbReference type="Pfam" id="PF02421">
    <property type="entry name" value="FeoB_N"/>
    <property type="match status" value="1"/>
</dbReference>
<dbReference type="PANTHER" id="PTHR43185:SF1">
    <property type="entry name" value="FE(2+) TRANSPORTER FEOB"/>
    <property type="match status" value="1"/>
</dbReference>
<feature type="transmembrane region" description="Helical" evidence="1">
    <location>
        <begin position="358"/>
        <end position="379"/>
    </location>
</feature>
<dbReference type="GO" id="GO:0005525">
    <property type="term" value="F:GTP binding"/>
    <property type="evidence" value="ECO:0007669"/>
    <property type="project" value="InterPro"/>
</dbReference>
<dbReference type="PRINTS" id="PR00326">
    <property type="entry name" value="GTP1OBG"/>
</dbReference>
<sequence>MSDCHDPGGTDLPDADSTGAPIERVALIGSPNAGKTSVFNGLTGLRLKTGNYPGVTVARSVGRCKVPTPAGAVHGDSGKAKAHTTVYLEDLPGAYSLNPISPDEQIVADLMAGRLAGTTAPDAALVVVDCTVLQRSLSLVSETLNLGIPVAVVLTMTDEMERRGGHVDPQGLSDALGVPVRAVIGTRKSTLESVRELLADPASWSRPAVGPPDDAGPQHADWVASVLELSGYRAPAPHGGTAMVDRLLLHPVAGLLAFLVFMFLFFQVLFTVAAPFQDWIEQFFGWAGTMVADHVSQPILADFLSTALIGGVGGVLVFVPQILLMFLLISLMENVGYMSRAAFLTDRVMSRAGLEGRAFVALLSSFACAVPGIMATRTLPSSKDRIATAMSAPLITCSARLPVFVLLTGMLIPSDSRFGPVQTQGAVMFGLYLLGAVSAMTAATVLKRTKSLRSGLMPFYMEMPPYRMPSLKSVVMMMWDSTRMFLRKVGKIILLTSIVLWLLLSLPAHTEQADQVRTDAVAAAVADGATADEADAAGEAASRSYVMDNSFAASIGKFVEPVFAPLGFDWRIDTGILGSFSAREVVVSTLGQIAAAEDPEDPGTALSEMTYTQGPHEGEKVFTPPTIVAMLLFFVYALQCMSTVGAIRRETNSWRWPVIAWTYMFVLAWVAGYLGHVITAAVTG</sequence>
<feature type="transmembrane region" description="Helical" evidence="1">
    <location>
        <begin position="485"/>
        <end position="504"/>
    </location>
</feature>
<reference evidence="3 4" key="1">
    <citation type="submission" date="2020-01" db="EMBL/GenBank/DDBJ databases">
        <title>Investigation of new actinobacteria for the biodesulphurisation of diesel fuel.</title>
        <authorList>
            <person name="Athi Narayanan S.M."/>
        </authorList>
    </citation>
    <scope>NUCLEOTIDE SEQUENCE [LARGE SCALE GENOMIC DNA]</scope>
    <source>
        <strain evidence="3 4">213E</strain>
    </source>
</reference>
<dbReference type="InterPro" id="IPR030389">
    <property type="entry name" value="G_FEOB_dom"/>
</dbReference>
<evidence type="ECO:0000313" key="4">
    <source>
        <dbReference type="Proteomes" id="UP000466307"/>
    </source>
</evidence>
<evidence type="ECO:0000259" key="2">
    <source>
        <dbReference type="PROSITE" id="PS51711"/>
    </source>
</evidence>
<dbReference type="InterPro" id="IPR006073">
    <property type="entry name" value="GTP-bd"/>
</dbReference>
<name>A0A7K3LS80_9ACTN</name>
<accession>A0A7K3LS80</accession>
<dbReference type="InterPro" id="IPR011642">
    <property type="entry name" value="Gate_dom"/>
</dbReference>
<dbReference type="InterPro" id="IPR027417">
    <property type="entry name" value="P-loop_NTPase"/>
</dbReference>
<dbReference type="Pfam" id="PF07664">
    <property type="entry name" value="FeoB_C"/>
    <property type="match status" value="1"/>
</dbReference>
<keyword evidence="1" id="KW-0472">Membrane</keyword>
<dbReference type="SUPFAM" id="SSF52540">
    <property type="entry name" value="P-loop containing nucleoside triphosphate hydrolases"/>
    <property type="match status" value="1"/>
</dbReference>
<dbReference type="GO" id="GO:0005886">
    <property type="term" value="C:plasma membrane"/>
    <property type="evidence" value="ECO:0007669"/>
    <property type="project" value="TreeGrafter"/>
</dbReference>
<dbReference type="RefSeq" id="WP_059036771.1">
    <property type="nucleotide sequence ID" value="NZ_JAADZU010000057.1"/>
</dbReference>
<dbReference type="EMBL" id="JAADZU010000057">
    <property type="protein sequence ID" value="NDK91133.1"/>
    <property type="molecule type" value="Genomic_DNA"/>
</dbReference>
<dbReference type="Pfam" id="PF07670">
    <property type="entry name" value="Gate"/>
    <property type="match status" value="2"/>
</dbReference>
<dbReference type="AlphaFoldDB" id="A0A7K3LS80"/>
<feature type="transmembrane region" description="Helical" evidence="1">
    <location>
        <begin position="252"/>
        <end position="274"/>
    </location>
</feature>
<keyword evidence="1" id="KW-0812">Transmembrane</keyword>
<evidence type="ECO:0000256" key="1">
    <source>
        <dbReference type="SAM" id="Phobius"/>
    </source>
</evidence>
<gene>
    <name evidence="3" type="ORF">GYA93_16305</name>
</gene>
<keyword evidence="1" id="KW-1133">Transmembrane helix</keyword>
<dbReference type="GO" id="GO:0015093">
    <property type="term" value="F:ferrous iron transmembrane transporter activity"/>
    <property type="evidence" value="ECO:0007669"/>
    <property type="project" value="InterPro"/>
</dbReference>
<proteinExistence type="predicted"/>
<dbReference type="PROSITE" id="PS51711">
    <property type="entry name" value="G_FEOB"/>
    <property type="match status" value="1"/>
</dbReference>
<dbReference type="Proteomes" id="UP000466307">
    <property type="component" value="Unassembled WGS sequence"/>
</dbReference>
<feature type="transmembrane region" description="Helical" evidence="1">
    <location>
        <begin position="659"/>
        <end position="682"/>
    </location>
</feature>
<organism evidence="3 4">
    <name type="scientific">Gordonia desulfuricans</name>
    <dbReference type="NCBI Taxonomy" id="89051"/>
    <lineage>
        <taxon>Bacteria</taxon>
        <taxon>Bacillati</taxon>
        <taxon>Actinomycetota</taxon>
        <taxon>Actinomycetes</taxon>
        <taxon>Mycobacteriales</taxon>
        <taxon>Gordoniaceae</taxon>
        <taxon>Gordonia</taxon>
    </lineage>
</organism>
<dbReference type="PANTHER" id="PTHR43185">
    <property type="entry name" value="FERROUS IRON TRANSPORT PROTEIN B"/>
    <property type="match status" value="1"/>
</dbReference>
<dbReference type="InterPro" id="IPR011640">
    <property type="entry name" value="Fe2_transport_prot_B_C"/>
</dbReference>
<feature type="domain" description="FeoB-type G" evidence="2">
    <location>
        <begin position="22"/>
        <end position="207"/>
    </location>
</feature>
<evidence type="ECO:0000313" key="3">
    <source>
        <dbReference type="EMBL" id="NDK91133.1"/>
    </source>
</evidence>